<dbReference type="FunFam" id="3.30.40.10:FF:000007">
    <property type="entry name" value="Bromodomain containing 1, isoform CRA_b"/>
    <property type="match status" value="1"/>
</dbReference>
<dbReference type="InterPro" id="IPR013083">
    <property type="entry name" value="Znf_RING/FYVE/PHD"/>
</dbReference>
<evidence type="ECO:0000256" key="6">
    <source>
        <dbReference type="ARBA" id="ARBA00023117"/>
    </source>
</evidence>
<reference evidence="15 16" key="1">
    <citation type="journal article" date="2021" name="Elife">
        <title>Chloroplast acquisition without the gene transfer in kleptoplastic sea slugs, Plakobranchus ocellatus.</title>
        <authorList>
            <person name="Maeda T."/>
            <person name="Takahashi S."/>
            <person name="Yoshida T."/>
            <person name="Shimamura S."/>
            <person name="Takaki Y."/>
            <person name="Nagai Y."/>
            <person name="Toyoda A."/>
            <person name="Suzuki Y."/>
            <person name="Arimoto A."/>
            <person name="Ishii H."/>
            <person name="Satoh N."/>
            <person name="Nishiyama T."/>
            <person name="Hasebe M."/>
            <person name="Maruyama T."/>
            <person name="Minagawa J."/>
            <person name="Obokata J."/>
            <person name="Shigenobu S."/>
        </authorList>
    </citation>
    <scope>NUCLEOTIDE SEQUENCE [LARGE SCALE GENOMIC DNA]</scope>
</reference>
<name>A0AAV3YMI7_9GAST</name>
<evidence type="ECO:0000256" key="5">
    <source>
        <dbReference type="ARBA" id="ARBA00022833"/>
    </source>
</evidence>
<dbReference type="Pfam" id="PF10513">
    <property type="entry name" value="EPL1"/>
    <property type="match status" value="1"/>
</dbReference>
<dbReference type="PRINTS" id="PR00503">
    <property type="entry name" value="BROMODOMAIN"/>
</dbReference>
<dbReference type="SUPFAM" id="SSF57903">
    <property type="entry name" value="FYVE/PHD zinc finger"/>
    <property type="match status" value="1"/>
</dbReference>
<feature type="domain" description="Bromo" evidence="11">
    <location>
        <begin position="634"/>
        <end position="704"/>
    </location>
</feature>
<feature type="compositionally biased region" description="Basic residues" evidence="10">
    <location>
        <begin position="67"/>
        <end position="83"/>
    </location>
</feature>
<dbReference type="InterPro" id="IPR036427">
    <property type="entry name" value="Bromodomain-like_sf"/>
</dbReference>
<accession>A0AAV3YMI7</accession>
<dbReference type="InterPro" id="IPR019787">
    <property type="entry name" value="Znf_PHD-finger"/>
</dbReference>
<evidence type="ECO:0000259" key="11">
    <source>
        <dbReference type="PROSITE" id="PS50014"/>
    </source>
</evidence>
<dbReference type="InterPro" id="IPR050701">
    <property type="entry name" value="Histone_Mod_Regulator"/>
</dbReference>
<feature type="region of interest" description="Disordered" evidence="10">
    <location>
        <begin position="134"/>
        <end position="202"/>
    </location>
</feature>
<dbReference type="Pfam" id="PF13831">
    <property type="entry name" value="PHD_2"/>
    <property type="match status" value="1"/>
</dbReference>
<dbReference type="PROSITE" id="PS50014">
    <property type="entry name" value="BROMODOMAIN_2"/>
    <property type="match status" value="1"/>
</dbReference>
<evidence type="ECO:0000259" key="13">
    <source>
        <dbReference type="PROSITE" id="PS50157"/>
    </source>
</evidence>
<evidence type="ECO:0000256" key="7">
    <source>
        <dbReference type="ARBA" id="ARBA00023242"/>
    </source>
</evidence>
<keyword evidence="7" id="KW-0539">Nucleus</keyword>
<feature type="compositionally biased region" description="Basic residues" evidence="10">
    <location>
        <begin position="805"/>
        <end position="827"/>
    </location>
</feature>
<dbReference type="PROSITE" id="PS00028">
    <property type="entry name" value="ZINC_FINGER_C2H2_1"/>
    <property type="match status" value="1"/>
</dbReference>
<feature type="compositionally biased region" description="Polar residues" evidence="10">
    <location>
        <begin position="1169"/>
        <end position="1180"/>
    </location>
</feature>
<feature type="compositionally biased region" description="Basic and acidic residues" evidence="10">
    <location>
        <begin position="945"/>
        <end position="972"/>
    </location>
</feature>
<dbReference type="EMBL" id="BLXT01001295">
    <property type="protein sequence ID" value="GFN84319.1"/>
    <property type="molecule type" value="Genomic_DNA"/>
</dbReference>
<proteinExistence type="predicted"/>
<evidence type="ECO:0000256" key="2">
    <source>
        <dbReference type="ARBA" id="ARBA00022723"/>
    </source>
</evidence>
<dbReference type="InterPro" id="IPR011011">
    <property type="entry name" value="Znf_FYVE_PHD"/>
</dbReference>
<feature type="domain" description="PHD-type" evidence="12">
    <location>
        <begin position="281"/>
        <end position="331"/>
    </location>
</feature>
<evidence type="ECO:0000256" key="8">
    <source>
        <dbReference type="PROSITE-ProRule" id="PRU00035"/>
    </source>
</evidence>
<feature type="compositionally biased region" description="Basic and acidic residues" evidence="10">
    <location>
        <begin position="838"/>
        <end position="860"/>
    </location>
</feature>
<comment type="subcellular location">
    <subcellularLocation>
        <location evidence="1">Nucleus</location>
    </subcellularLocation>
</comment>
<evidence type="ECO:0000256" key="3">
    <source>
        <dbReference type="ARBA" id="ARBA00022737"/>
    </source>
</evidence>
<evidence type="ECO:0000256" key="10">
    <source>
        <dbReference type="SAM" id="MobiDB-lite"/>
    </source>
</evidence>
<feature type="region of interest" description="Disordered" evidence="10">
    <location>
        <begin position="461"/>
        <end position="480"/>
    </location>
</feature>
<feature type="compositionally biased region" description="Basic and acidic residues" evidence="10">
    <location>
        <begin position="156"/>
        <end position="166"/>
    </location>
</feature>
<dbReference type="InterPro" id="IPR019786">
    <property type="entry name" value="Zinc_finger_PHD-type_CS"/>
</dbReference>
<protein>
    <submittedName>
        <fullName evidence="15">Peregrin-like isoform x2</fullName>
    </submittedName>
</protein>
<dbReference type="CDD" id="cd15572">
    <property type="entry name" value="PHD_BRPF"/>
    <property type="match status" value="1"/>
</dbReference>
<feature type="compositionally biased region" description="Low complexity" evidence="10">
    <location>
        <begin position="1002"/>
        <end position="1032"/>
    </location>
</feature>
<dbReference type="CDD" id="cd15670">
    <property type="entry name" value="ePHD_BRPF"/>
    <property type="match status" value="1"/>
</dbReference>
<dbReference type="Pfam" id="PF00439">
    <property type="entry name" value="Bromodomain"/>
    <property type="match status" value="1"/>
</dbReference>
<dbReference type="InterPro" id="IPR001965">
    <property type="entry name" value="Znf_PHD"/>
</dbReference>
<gene>
    <name evidence="15" type="ORF">PoB_001082500</name>
</gene>
<dbReference type="PROSITE" id="PS50157">
    <property type="entry name" value="ZINC_FINGER_C2H2_2"/>
    <property type="match status" value="1"/>
</dbReference>
<evidence type="ECO:0000256" key="4">
    <source>
        <dbReference type="ARBA" id="ARBA00022771"/>
    </source>
</evidence>
<dbReference type="InterPro" id="IPR001487">
    <property type="entry name" value="Bromodomain"/>
</dbReference>
<keyword evidence="16" id="KW-1185">Reference proteome</keyword>
<evidence type="ECO:0000259" key="12">
    <source>
        <dbReference type="PROSITE" id="PS50016"/>
    </source>
</evidence>
<dbReference type="Gene3D" id="3.30.40.10">
    <property type="entry name" value="Zinc/RING finger domain, C3HC4 (zinc finger)"/>
    <property type="match status" value="2"/>
</dbReference>
<dbReference type="InterPro" id="IPR013087">
    <property type="entry name" value="Znf_C2H2_type"/>
</dbReference>
<dbReference type="GO" id="GO:0006357">
    <property type="term" value="P:regulation of transcription by RNA polymerase II"/>
    <property type="evidence" value="ECO:0007669"/>
    <property type="project" value="TreeGrafter"/>
</dbReference>
<dbReference type="SMART" id="SM00297">
    <property type="entry name" value="BROMO"/>
    <property type="match status" value="1"/>
</dbReference>
<feature type="compositionally biased region" description="Basic and acidic residues" evidence="10">
    <location>
        <begin position="467"/>
        <end position="480"/>
    </location>
</feature>
<dbReference type="FunFam" id="3.30.40.10:FF:000008">
    <property type="entry name" value="Bromodomain containing 1, isoform CRA_a"/>
    <property type="match status" value="1"/>
</dbReference>
<comment type="caution">
    <text evidence="15">The sequence shown here is derived from an EMBL/GenBank/DDBJ whole genome shotgun (WGS) entry which is preliminary data.</text>
</comment>
<evidence type="ECO:0000256" key="1">
    <source>
        <dbReference type="ARBA" id="ARBA00004123"/>
    </source>
</evidence>
<evidence type="ECO:0000259" key="14">
    <source>
        <dbReference type="PROSITE" id="PS51805"/>
    </source>
</evidence>
<dbReference type="SMART" id="SM00249">
    <property type="entry name" value="PHD"/>
    <property type="match status" value="2"/>
</dbReference>
<evidence type="ECO:0000313" key="16">
    <source>
        <dbReference type="Proteomes" id="UP000735302"/>
    </source>
</evidence>
<keyword evidence="4 9" id="KW-0863">Zinc-finger</keyword>
<dbReference type="Gene3D" id="1.20.920.10">
    <property type="entry name" value="Bromodomain-like"/>
    <property type="match status" value="1"/>
</dbReference>
<dbReference type="Proteomes" id="UP000735302">
    <property type="component" value="Unassembled WGS sequence"/>
</dbReference>
<feature type="compositionally biased region" description="Basic residues" evidence="10">
    <location>
        <begin position="915"/>
        <end position="928"/>
    </location>
</feature>
<evidence type="ECO:0000313" key="15">
    <source>
        <dbReference type="EMBL" id="GFN84319.1"/>
    </source>
</evidence>
<keyword evidence="2" id="KW-0479">Metal-binding</keyword>
<dbReference type="PANTHER" id="PTHR13793">
    <property type="entry name" value="PHD FINGER PROTEINS"/>
    <property type="match status" value="1"/>
</dbReference>
<feature type="region of interest" description="Disordered" evidence="10">
    <location>
        <begin position="805"/>
        <end position="1133"/>
    </location>
</feature>
<feature type="region of interest" description="Disordered" evidence="10">
    <location>
        <begin position="46"/>
        <end position="98"/>
    </location>
</feature>
<dbReference type="AlphaFoldDB" id="A0AAV3YMI7"/>
<dbReference type="PROSITE" id="PS01359">
    <property type="entry name" value="ZF_PHD_1"/>
    <property type="match status" value="1"/>
</dbReference>
<feature type="region of interest" description="Disordered" evidence="10">
    <location>
        <begin position="1146"/>
        <end position="1192"/>
    </location>
</feature>
<feature type="compositionally biased region" description="Low complexity" evidence="10">
    <location>
        <begin position="1100"/>
        <end position="1120"/>
    </location>
</feature>
<evidence type="ECO:0000256" key="9">
    <source>
        <dbReference type="PROSITE-ProRule" id="PRU00042"/>
    </source>
</evidence>
<sequence>MVLDFDVKTFCQNLRATKPPYECPVTTCRKVYKSFSGIQFHMFNHNHDNPDSPGTAVAASPSGGGRKPGKRKQKSWHPRHARHSPTPPEFIRSPPRDTTLSYAESQRLVEIDLDGCLRRIDIFQPLEIISQDVIENQDNTEKEENAERSPSGRPVRCLENKMRKEPIPVGSLPPDINPSKLPEPNVKVLTDPVKPSKPSPRPTSYYRYIEKSLEELDEEIEYDMDEEDHSWLELVNDKRTSEGVASVAQDIFELIMDRFEKEAFFQSQNSGKEQGPSLDDDAVCSICMDGECQNSNMILFCDMCNLAVHQECYGVPYIPEGQWLCRRCLQSPSRAVDCCLCPNKGGAFKQTDDGRWAHVVCALWIPEVGFANTVFLEPIDCLQRIPPARRKLTCYICKQRGAGACIQCHKTNCYTAFHVTCAQQAGLFMKIEAVKETGPNGISVGVRKTAFCDVHAQPSADNSMFPDEDKKSGSKEDAREQARIKMRKARKILAQKRNAIPNVSIPIIPEQRVTKIATMITVPKKDDFLRALMSYWTLKRQSRFGVPLLRRLQSNHMSRHKDHLRNDKRNLEMREKLKYWQRLRQDLEKARLLVELIRKREKLKRELLKVYQLSLEYELQPFIMLQRYTLNQLQEKDTEDIFADPVSEEEAPDYKEIIKHPMCFSLMRNKVDTHRYKTMEAFEADFKLIIHNCCMYNAKDTVFYKEAMLLKEEGMEIIKDAKKIAEKVGYDGQSGLHADSVPGPVSDKPVPDDIDAFMEDVKPGTPYEEQLQILLTKLENASKTLKGGKKTKFLKKIRTEIATVRRKLALNKNKRKPGKKPGRAKKKEIKEEPEEEKETEKAKQTKEKDEDNKEKEDAKDAALSGSEPEASPPPVLQSPTKSPKGRGRRSPSKSPLRTPMVSSPATPRSGERRASVRGRGRGRGRGGRGRASSQHLESQETPPRPGERGSKDQDKIEPSTPPTEHESKDESVGRGSSNTHTPSPAGVNRRTAVLFSSKKGRSTPVPTSQPASSASSSASSTASTTAAPTAKKASVRGAKTRQNNQLQVKVGVEVTEPSADVPVSPRGARGQASPISRKRSASTAGTPIDSVAGADTAGESNPSPAKKAALSSTSSAGANAEPPTLTSVHVGGPDITESFKAYRVRGNIRSSSDSESSDELSSGDESVSGPTSDTSSNHSPSGKLALHYMSDE</sequence>
<dbReference type="Pfam" id="PF13832">
    <property type="entry name" value="zf-HC5HC2H_2"/>
    <property type="match status" value="1"/>
</dbReference>
<dbReference type="PROSITE" id="PS51805">
    <property type="entry name" value="EPHD"/>
    <property type="match status" value="1"/>
</dbReference>
<feature type="domain" description="C2H2-type" evidence="13">
    <location>
        <begin position="21"/>
        <end position="50"/>
    </location>
</feature>
<dbReference type="SUPFAM" id="SSF47370">
    <property type="entry name" value="Bromodomain"/>
    <property type="match status" value="1"/>
</dbReference>
<keyword evidence="3" id="KW-0677">Repeat</keyword>
<dbReference type="PANTHER" id="PTHR13793:SF107">
    <property type="entry name" value="BROMODOMAIN-CONTAINING PROTEIN HOMOLOG"/>
    <property type="match status" value="1"/>
</dbReference>
<dbReference type="PROSITE" id="PS50016">
    <property type="entry name" value="ZF_PHD_2"/>
    <property type="match status" value="1"/>
</dbReference>
<dbReference type="GO" id="GO:0008270">
    <property type="term" value="F:zinc ion binding"/>
    <property type="evidence" value="ECO:0007669"/>
    <property type="project" value="UniProtKB-KW"/>
</dbReference>
<dbReference type="InterPro" id="IPR034732">
    <property type="entry name" value="EPHD"/>
</dbReference>
<dbReference type="InterPro" id="IPR019542">
    <property type="entry name" value="Enhancer_polycomb-like_N"/>
</dbReference>
<dbReference type="GO" id="GO:0005634">
    <property type="term" value="C:nucleus"/>
    <property type="evidence" value="ECO:0007669"/>
    <property type="project" value="UniProtKB-SubCell"/>
</dbReference>
<keyword evidence="5" id="KW-0862">Zinc</keyword>
<organism evidence="15 16">
    <name type="scientific">Plakobranchus ocellatus</name>
    <dbReference type="NCBI Taxonomy" id="259542"/>
    <lineage>
        <taxon>Eukaryota</taxon>
        <taxon>Metazoa</taxon>
        <taxon>Spiralia</taxon>
        <taxon>Lophotrochozoa</taxon>
        <taxon>Mollusca</taxon>
        <taxon>Gastropoda</taxon>
        <taxon>Heterobranchia</taxon>
        <taxon>Euthyneura</taxon>
        <taxon>Panpulmonata</taxon>
        <taxon>Sacoglossa</taxon>
        <taxon>Placobranchoidea</taxon>
        <taxon>Plakobranchidae</taxon>
        <taxon>Plakobranchus</taxon>
    </lineage>
</organism>
<feature type="domain" description="PHD-type" evidence="14">
    <location>
        <begin position="335"/>
        <end position="456"/>
    </location>
</feature>
<feature type="compositionally biased region" description="Polar residues" evidence="10">
    <location>
        <begin position="892"/>
        <end position="906"/>
    </location>
</feature>
<keyword evidence="6 8" id="KW-0103">Bromodomain</keyword>